<organism evidence="1">
    <name type="scientific">marine sediment metagenome</name>
    <dbReference type="NCBI Taxonomy" id="412755"/>
    <lineage>
        <taxon>unclassified sequences</taxon>
        <taxon>metagenomes</taxon>
        <taxon>ecological metagenomes</taxon>
    </lineage>
</organism>
<protein>
    <submittedName>
        <fullName evidence="1">Uncharacterized protein</fullName>
    </submittedName>
</protein>
<accession>A0A0F9A1B6</accession>
<dbReference type="EMBL" id="LAZR01060289">
    <property type="protein sequence ID" value="KKK66001.1"/>
    <property type="molecule type" value="Genomic_DNA"/>
</dbReference>
<proteinExistence type="predicted"/>
<sequence length="28" mass="3170">MPEITSDHLALLEQAMKEKENKINELSG</sequence>
<name>A0A0F9A1B6_9ZZZZ</name>
<comment type="caution">
    <text evidence="1">The sequence shown here is derived from an EMBL/GenBank/DDBJ whole genome shotgun (WGS) entry which is preliminary data.</text>
</comment>
<evidence type="ECO:0000313" key="1">
    <source>
        <dbReference type="EMBL" id="KKK66001.1"/>
    </source>
</evidence>
<gene>
    <name evidence="1" type="ORF">LCGC14_2968500</name>
</gene>
<reference evidence="1" key="1">
    <citation type="journal article" date="2015" name="Nature">
        <title>Complex archaea that bridge the gap between prokaryotes and eukaryotes.</title>
        <authorList>
            <person name="Spang A."/>
            <person name="Saw J.H."/>
            <person name="Jorgensen S.L."/>
            <person name="Zaremba-Niedzwiedzka K."/>
            <person name="Martijn J."/>
            <person name="Lind A.E."/>
            <person name="van Eijk R."/>
            <person name="Schleper C."/>
            <person name="Guy L."/>
            <person name="Ettema T.J."/>
        </authorList>
    </citation>
    <scope>NUCLEOTIDE SEQUENCE</scope>
</reference>
<feature type="non-terminal residue" evidence="1">
    <location>
        <position position="28"/>
    </location>
</feature>
<dbReference type="AlphaFoldDB" id="A0A0F9A1B6"/>